<dbReference type="EMBL" id="BMIJ01000005">
    <property type="protein sequence ID" value="GGB97414.1"/>
    <property type="molecule type" value="Genomic_DNA"/>
</dbReference>
<protein>
    <recommendedName>
        <fullName evidence="3">Glycosyl transferase</fullName>
    </recommendedName>
</protein>
<reference evidence="2" key="1">
    <citation type="journal article" date="2019" name="Int. J. Syst. Evol. Microbiol.">
        <title>The Global Catalogue of Microorganisms (GCM) 10K type strain sequencing project: providing services to taxonomists for standard genome sequencing and annotation.</title>
        <authorList>
            <consortium name="The Broad Institute Genomics Platform"/>
            <consortium name="The Broad Institute Genome Sequencing Center for Infectious Disease"/>
            <person name="Wu L."/>
            <person name="Ma J."/>
        </authorList>
    </citation>
    <scope>NUCLEOTIDE SEQUENCE [LARGE SCALE GENOMIC DNA]</scope>
    <source>
        <strain evidence="2">CGMCC 1.15341</strain>
    </source>
</reference>
<dbReference type="Proteomes" id="UP000629025">
    <property type="component" value="Unassembled WGS sequence"/>
</dbReference>
<proteinExistence type="predicted"/>
<organism evidence="1 2">
    <name type="scientific">Marinobacterium zhoushanense</name>
    <dbReference type="NCBI Taxonomy" id="1679163"/>
    <lineage>
        <taxon>Bacteria</taxon>
        <taxon>Pseudomonadati</taxon>
        <taxon>Pseudomonadota</taxon>
        <taxon>Gammaproteobacteria</taxon>
        <taxon>Oceanospirillales</taxon>
        <taxon>Oceanospirillaceae</taxon>
        <taxon>Marinobacterium</taxon>
    </lineage>
</organism>
<gene>
    <name evidence="1" type="ORF">GCM10011352_24420</name>
</gene>
<evidence type="ECO:0000313" key="2">
    <source>
        <dbReference type="Proteomes" id="UP000629025"/>
    </source>
</evidence>
<accession>A0ABQ1KIF8</accession>
<keyword evidence="2" id="KW-1185">Reference proteome</keyword>
<evidence type="ECO:0008006" key="3">
    <source>
        <dbReference type="Google" id="ProtNLM"/>
    </source>
</evidence>
<comment type="caution">
    <text evidence="1">The sequence shown here is derived from an EMBL/GenBank/DDBJ whole genome shotgun (WGS) entry which is preliminary data.</text>
</comment>
<dbReference type="InterPro" id="IPR029044">
    <property type="entry name" value="Nucleotide-diphossugar_trans"/>
</dbReference>
<evidence type="ECO:0000313" key="1">
    <source>
        <dbReference type="EMBL" id="GGB97414.1"/>
    </source>
</evidence>
<name>A0ABQ1KIF8_9GAMM</name>
<dbReference type="SUPFAM" id="SSF53448">
    <property type="entry name" value="Nucleotide-diphospho-sugar transferases"/>
    <property type="match status" value="1"/>
</dbReference>
<sequence>MGVQAMSDQVKQVICIKWGTRYGPEYVNRIYSMVERNITPPFRVICLTDDAQGVREEVVCRGLPELGCPRPTNAPGKWPKTALWGKTLFDIEGMVLFIDLDVIITGNLDEFFSYGKPEDVILARNWVKPLERLGQTSIFRFEIGRHAYMLENFQKDPEGIAGKYQFEQRYVTNCVEGGVKFWPRGWVRHFRMDCLGPWPLRYLRPPRLPKNCRVVIFPGKPDPADAMLGRWSDQVPVRSRLEHVKAALSGECGANRYRFLKRFFLPADWIKQHWR</sequence>